<dbReference type="EnsemblPlants" id="OB06G10830.1">
    <property type="protein sequence ID" value="OB06G10830.1"/>
    <property type="gene ID" value="OB06G10830"/>
</dbReference>
<sequence>MRSILINYFLLYRVFLDHPNHTRQLGPPASAENPLDFSGVDVRLPMLVYVSREKRTKHNRQKKAGAMNALMRASTMLSNARARRAPEANLRRHRLPLPPHHTLQLRAAKDQRRRALLPQPRQDVRQEQVPEVRAGDGQADGTAGDHSGEGEARGLALA</sequence>
<feature type="binding site" evidence="8">
    <location>
        <position position="62"/>
    </location>
    <ligand>
        <name>UDP-alpha-D-glucose</name>
        <dbReference type="ChEBI" id="CHEBI:58885"/>
    </ligand>
</feature>
<feature type="region of interest" description="Disordered" evidence="9">
    <location>
        <begin position="117"/>
        <end position="158"/>
    </location>
</feature>
<evidence type="ECO:0000256" key="5">
    <source>
        <dbReference type="ARBA" id="ARBA00022989"/>
    </source>
</evidence>
<comment type="subcellular location">
    <subcellularLocation>
        <location evidence="1">Endomembrane system</location>
    </subcellularLocation>
</comment>
<dbReference type="AlphaFoldDB" id="J3MAN9"/>
<keyword evidence="4" id="KW-0812">Transmembrane</keyword>
<keyword evidence="3" id="KW-0808">Transferase</keyword>
<dbReference type="PANTHER" id="PTHR13301">
    <property type="entry name" value="X-BOX TRANSCRIPTION FACTOR-RELATED"/>
    <property type="match status" value="1"/>
</dbReference>
<dbReference type="HOGENOM" id="CLU_1671999_0_0_1"/>
<dbReference type="Proteomes" id="UP000006038">
    <property type="component" value="Chromosome 6"/>
</dbReference>
<dbReference type="GO" id="GO:0071555">
    <property type="term" value="P:cell wall organization"/>
    <property type="evidence" value="ECO:0007669"/>
    <property type="project" value="UniProtKB-KW"/>
</dbReference>
<evidence type="ECO:0000313" key="10">
    <source>
        <dbReference type="EnsemblPlants" id="OB06G10830.1"/>
    </source>
</evidence>
<reference evidence="10" key="1">
    <citation type="journal article" date="2013" name="Nat. Commun.">
        <title>Whole-genome sequencing of Oryza brachyantha reveals mechanisms underlying Oryza genome evolution.</title>
        <authorList>
            <person name="Chen J."/>
            <person name="Huang Q."/>
            <person name="Gao D."/>
            <person name="Wang J."/>
            <person name="Lang Y."/>
            <person name="Liu T."/>
            <person name="Li B."/>
            <person name="Bai Z."/>
            <person name="Luis Goicoechea J."/>
            <person name="Liang C."/>
            <person name="Chen C."/>
            <person name="Zhang W."/>
            <person name="Sun S."/>
            <person name="Liao Y."/>
            <person name="Zhang X."/>
            <person name="Yang L."/>
            <person name="Song C."/>
            <person name="Wang M."/>
            <person name="Shi J."/>
            <person name="Liu G."/>
            <person name="Liu J."/>
            <person name="Zhou H."/>
            <person name="Zhou W."/>
            <person name="Yu Q."/>
            <person name="An N."/>
            <person name="Chen Y."/>
            <person name="Cai Q."/>
            <person name="Wang B."/>
            <person name="Liu B."/>
            <person name="Min J."/>
            <person name="Huang Y."/>
            <person name="Wu H."/>
            <person name="Li Z."/>
            <person name="Zhang Y."/>
            <person name="Yin Y."/>
            <person name="Song W."/>
            <person name="Jiang J."/>
            <person name="Jackson S.A."/>
            <person name="Wing R.A."/>
            <person name="Wang J."/>
            <person name="Chen M."/>
        </authorList>
    </citation>
    <scope>NUCLEOTIDE SEQUENCE [LARGE SCALE GENOMIC DNA]</scope>
    <source>
        <strain evidence="10">cv. IRGC 101232</strain>
    </source>
</reference>
<proteinExistence type="predicted"/>
<accession>J3MAN9</accession>
<feature type="compositionally biased region" description="Low complexity" evidence="9">
    <location>
        <begin position="135"/>
        <end position="145"/>
    </location>
</feature>
<dbReference type="GO" id="GO:0030244">
    <property type="term" value="P:cellulose biosynthetic process"/>
    <property type="evidence" value="ECO:0007669"/>
    <property type="project" value="InterPro"/>
</dbReference>
<protein>
    <submittedName>
        <fullName evidence="10">Uncharacterized protein</fullName>
    </submittedName>
</protein>
<feature type="compositionally biased region" description="Basic and acidic residues" evidence="9">
    <location>
        <begin position="122"/>
        <end position="134"/>
    </location>
</feature>
<keyword evidence="7" id="KW-0961">Cell wall biogenesis/degradation</keyword>
<evidence type="ECO:0000313" key="11">
    <source>
        <dbReference type="Proteomes" id="UP000006038"/>
    </source>
</evidence>
<dbReference type="GO" id="GO:0012505">
    <property type="term" value="C:endomembrane system"/>
    <property type="evidence" value="ECO:0007669"/>
    <property type="project" value="UniProtKB-SubCell"/>
</dbReference>
<keyword evidence="2" id="KW-0328">Glycosyltransferase</keyword>
<keyword evidence="5" id="KW-1133">Transmembrane helix</keyword>
<dbReference type="Gramene" id="OB06G10830.1">
    <property type="protein sequence ID" value="OB06G10830.1"/>
    <property type="gene ID" value="OB06G10830"/>
</dbReference>
<evidence type="ECO:0000256" key="7">
    <source>
        <dbReference type="ARBA" id="ARBA00023316"/>
    </source>
</evidence>
<dbReference type="InterPro" id="IPR005150">
    <property type="entry name" value="Cellulose_synth"/>
</dbReference>
<dbReference type="GO" id="GO:0016760">
    <property type="term" value="F:cellulose synthase (UDP-forming) activity"/>
    <property type="evidence" value="ECO:0007669"/>
    <property type="project" value="InterPro"/>
</dbReference>
<evidence type="ECO:0000256" key="3">
    <source>
        <dbReference type="ARBA" id="ARBA00022679"/>
    </source>
</evidence>
<organism evidence="10">
    <name type="scientific">Oryza brachyantha</name>
    <name type="common">malo sina</name>
    <dbReference type="NCBI Taxonomy" id="4533"/>
    <lineage>
        <taxon>Eukaryota</taxon>
        <taxon>Viridiplantae</taxon>
        <taxon>Streptophyta</taxon>
        <taxon>Embryophyta</taxon>
        <taxon>Tracheophyta</taxon>
        <taxon>Spermatophyta</taxon>
        <taxon>Magnoliopsida</taxon>
        <taxon>Liliopsida</taxon>
        <taxon>Poales</taxon>
        <taxon>Poaceae</taxon>
        <taxon>BOP clade</taxon>
        <taxon>Oryzoideae</taxon>
        <taxon>Oryzeae</taxon>
        <taxon>Oryzinae</taxon>
        <taxon>Oryza</taxon>
    </lineage>
</organism>
<reference evidence="10" key="2">
    <citation type="submission" date="2013-04" db="UniProtKB">
        <authorList>
            <consortium name="EnsemblPlants"/>
        </authorList>
    </citation>
    <scope>IDENTIFICATION</scope>
</reference>
<keyword evidence="11" id="KW-1185">Reference proteome</keyword>
<dbReference type="GO" id="GO:0016020">
    <property type="term" value="C:membrane"/>
    <property type="evidence" value="ECO:0007669"/>
    <property type="project" value="InterPro"/>
</dbReference>
<evidence type="ECO:0000256" key="8">
    <source>
        <dbReference type="PIRSR" id="PIRSR605150-2"/>
    </source>
</evidence>
<evidence type="ECO:0000256" key="1">
    <source>
        <dbReference type="ARBA" id="ARBA00004308"/>
    </source>
</evidence>
<keyword evidence="6" id="KW-0472">Membrane</keyword>
<evidence type="ECO:0000256" key="6">
    <source>
        <dbReference type="ARBA" id="ARBA00023136"/>
    </source>
</evidence>
<dbReference type="Pfam" id="PF03552">
    <property type="entry name" value="Cellulose_synt"/>
    <property type="match status" value="1"/>
</dbReference>
<name>J3MAN9_ORYBR</name>
<evidence type="ECO:0000256" key="2">
    <source>
        <dbReference type="ARBA" id="ARBA00022676"/>
    </source>
</evidence>
<dbReference type="STRING" id="4533.J3MAN9"/>
<evidence type="ECO:0000256" key="9">
    <source>
        <dbReference type="SAM" id="MobiDB-lite"/>
    </source>
</evidence>
<evidence type="ECO:0000256" key="4">
    <source>
        <dbReference type="ARBA" id="ARBA00022692"/>
    </source>
</evidence>